<accession>A0A0F9IYR6</accession>
<evidence type="ECO:0008006" key="2">
    <source>
        <dbReference type="Google" id="ProtNLM"/>
    </source>
</evidence>
<protein>
    <recommendedName>
        <fullName evidence="2">ASCH domain-containing protein</fullName>
    </recommendedName>
</protein>
<dbReference type="AlphaFoldDB" id="A0A0F9IYR6"/>
<sequence>MQRISFFWTLSALLSGVKTVTRRRWRDSYAARFKKGDFVEAYDKQPRFGGRRVALLKLTKDPSKESTANLTLDDWFDEGMHVLEGEGKTLDGLTPGSFWLRWMSEPEDVWAIRFKIVGV</sequence>
<proteinExistence type="predicted"/>
<evidence type="ECO:0000313" key="1">
    <source>
        <dbReference type="EMBL" id="KKM62468.1"/>
    </source>
</evidence>
<dbReference type="EMBL" id="LAZR01011289">
    <property type="protein sequence ID" value="KKM62468.1"/>
    <property type="molecule type" value="Genomic_DNA"/>
</dbReference>
<organism evidence="1">
    <name type="scientific">marine sediment metagenome</name>
    <dbReference type="NCBI Taxonomy" id="412755"/>
    <lineage>
        <taxon>unclassified sequences</taxon>
        <taxon>metagenomes</taxon>
        <taxon>ecological metagenomes</taxon>
    </lineage>
</organism>
<reference evidence="1" key="1">
    <citation type="journal article" date="2015" name="Nature">
        <title>Complex archaea that bridge the gap between prokaryotes and eukaryotes.</title>
        <authorList>
            <person name="Spang A."/>
            <person name="Saw J.H."/>
            <person name="Jorgensen S.L."/>
            <person name="Zaremba-Niedzwiedzka K."/>
            <person name="Martijn J."/>
            <person name="Lind A.E."/>
            <person name="van Eijk R."/>
            <person name="Schleper C."/>
            <person name="Guy L."/>
            <person name="Ettema T.J."/>
        </authorList>
    </citation>
    <scope>NUCLEOTIDE SEQUENCE</scope>
</reference>
<name>A0A0F9IYR6_9ZZZZ</name>
<comment type="caution">
    <text evidence="1">The sequence shown here is derived from an EMBL/GenBank/DDBJ whole genome shotgun (WGS) entry which is preliminary data.</text>
</comment>
<gene>
    <name evidence="1" type="ORF">LCGC14_1521430</name>
</gene>